<dbReference type="SMART" id="SM00382">
    <property type="entry name" value="AAA"/>
    <property type="match status" value="1"/>
</dbReference>
<dbReference type="PANTHER" id="PTHR35894:SF1">
    <property type="entry name" value="PHOSPHORIBULOKINASE _ URIDINE KINASE FAMILY"/>
    <property type="match status" value="1"/>
</dbReference>
<reference evidence="2" key="1">
    <citation type="journal article" date="2023" name="Phytobiomes J">
        <title>Deciphering the key players within the bacterial microbiota associated with aerial crown gall tumors on rhododendron: Insights into the gallobiome.</title>
        <authorList>
            <person name="Kuzmanovic N."/>
            <person name="Nesme J."/>
            <person name="Wolf J."/>
            <person name="Neumann-Schaal M."/>
            <person name="Petersen J."/>
            <person name="Fernandez-Gnecco G."/>
            <person name="Sproeer C."/>
            <person name="Bunk B."/>
            <person name="Overmann J."/>
            <person name="Sorensen S.J."/>
            <person name="Idczak E."/>
            <person name="Smalla K."/>
        </authorList>
    </citation>
    <scope>NUCLEOTIDE SEQUENCE [LARGE SCALE GENOMIC DNA]</scope>
    <source>
        <strain evidence="2">Rho-14.1</strain>
    </source>
</reference>
<feature type="domain" description="AAA+ ATPase" evidence="1">
    <location>
        <begin position="40"/>
        <end position="196"/>
    </location>
</feature>
<evidence type="ECO:0000313" key="2">
    <source>
        <dbReference type="EMBL" id="MDX8332676.1"/>
    </source>
</evidence>
<dbReference type="Proteomes" id="UP001277561">
    <property type="component" value="Unassembled WGS sequence"/>
</dbReference>
<organism evidence="2 3">
    <name type="scientific">Agrobacterium rosae</name>
    <dbReference type="NCBI Taxonomy" id="1972867"/>
    <lineage>
        <taxon>Bacteria</taxon>
        <taxon>Pseudomonadati</taxon>
        <taxon>Pseudomonadota</taxon>
        <taxon>Alphaproteobacteria</taxon>
        <taxon>Hyphomicrobiales</taxon>
        <taxon>Rhizobiaceae</taxon>
        <taxon>Rhizobium/Agrobacterium group</taxon>
        <taxon>Agrobacterium</taxon>
    </lineage>
</organism>
<gene>
    <name evidence="2" type="ORF">RMS29_26070</name>
</gene>
<dbReference type="InterPro" id="IPR049945">
    <property type="entry name" value="AAA_22"/>
</dbReference>
<keyword evidence="3" id="KW-1185">Reference proteome</keyword>
<name>A0ABU4W4K9_9HYPH</name>
<dbReference type="PANTHER" id="PTHR35894">
    <property type="entry name" value="GENERAL SECRETION PATHWAY PROTEIN A-RELATED"/>
    <property type="match status" value="1"/>
</dbReference>
<protein>
    <submittedName>
        <fullName evidence="2">AAA family ATPase</fullName>
    </submittedName>
</protein>
<dbReference type="InterPro" id="IPR027417">
    <property type="entry name" value="P-loop_NTPase"/>
</dbReference>
<dbReference type="InterPro" id="IPR003593">
    <property type="entry name" value="AAA+_ATPase"/>
</dbReference>
<comment type="caution">
    <text evidence="2">The sequence shown here is derived from an EMBL/GenBank/DDBJ whole genome shotgun (WGS) entry which is preliminary data.</text>
</comment>
<sequence length="326" mass="36195">MMLADVQSSYGLDRPFQGAGNFETEHQRTIIREVCAAVQTGRLVVVSGLVGSGKTHLLRRIEAELTKAGKVALAKSLAVDKRRTSLPSLIEALFYDLSPGDRAQVKIPKQAERRERDLRDIMKKGKRPIVLVVDEAHDLHHKTLTGLKRLMEVVADAGVLLSVLLVGHPRLRNDLRRPQMEEIGYRTTIFDYEGIGSARRDYVAWLLGACAAEGVKVGELLEEEAIDLIAERLRTPLQIEMHLTLAFEQGFRLGAKPVTAEIVEQVLSRAIDDLEPTLTRNGYDATALVTHLNARPSDIRAFLAGTLDPEYSRQLTEQLRQAGVPV</sequence>
<accession>A0ABU4W4K9</accession>
<dbReference type="Pfam" id="PF13401">
    <property type="entry name" value="AAA_22"/>
    <property type="match status" value="1"/>
</dbReference>
<dbReference type="InterPro" id="IPR052026">
    <property type="entry name" value="ExeA_AAA_ATPase_DNA-bind"/>
</dbReference>
<dbReference type="SUPFAM" id="SSF52540">
    <property type="entry name" value="P-loop containing nucleoside triphosphate hydrolases"/>
    <property type="match status" value="1"/>
</dbReference>
<dbReference type="EMBL" id="JAVRAD010000021">
    <property type="protein sequence ID" value="MDX8332676.1"/>
    <property type="molecule type" value="Genomic_DNA"/>
</dbReference>
<evidence type="ECO:0000259" key="1">
    <source>
        <dbReference type="SMART" id="SM00382"/>
    </source>
</evidence>
<evidence type="ECO:0000313" key="3">
    <source>
        <dbReference type="Proteomes" id="UP001277561"/>
    </source>
</evidence>
<proteinExistence type="predicted"/>
<dbReference type="Gene3D" id="3.40.50.300">
    <property type="entry name" value="P-loop containing nucleotide triphosphate hydrolases"/>
    <property type="match status" value="1"/>
</dbReference>